<evidence type="ECO:0000256" key="1">
    <source>
        <dbReference type="ARBA" id="ARBA00004127"/>
    </source>
</evidence>
<dbReference type="AlphaFoldDB" id="A0A7V7QHD9"/>
<gene>
    <name evidence="10" type="ORF">F7O84_17785</name>
</gene>
<evidence type="ECO:0000256" key="7">
    <source>
        <dbReference type="ARBA" id="ARBA00022989"/>
    </source>
</evidence>
<evidence type="ECO:0000256" key="9">
    <source>
        <dbReference type="SAM" id="Phobius"/>
    </source>
</evidence>
<evidence type="ECO:0000256" key="4">
    <source>
        <dbReference type="ARBA" id="ARBA00022679"/>
    </source>
</evidence>
<evidence type="ECO:0000256" key="5">
    <source>
        <dbReference type="ARBA" id="ARBA00022692"/>
    </source>
</evidence>
<reference evidence="10 11" key="1">
    <citation type="submission" date="2019-09" db="EMBL/GenBank/DDBJ databases">
        <authorList>
            <person name="Valk L.C."/>
        </authorList>
    </citation>
    <scope>NUCLEOTIDE SEQUENCE [LARGE SCALE GENOMIC DNA]</scope>
    <source>
        <strain evidence="10">GalUA</strain>
    </source>
</reference>
<feature type="transmembrane region" description="Helical" evidence="9">
    <location>
        <begin position="505"/>
        <end position="524"/>
    </location>
</feature>
<evidence type="ECO:0000256" key="2">
    <source>
        <dbReference type="ARBA" id="ARBA00004586"/>
    </source>
</evidence>
<evidence type="ECO:0008006" key="12">
    <source>
        <dbReference type="Google" id="ProtNLM"/>
    </source>
</evidence>
<keyword evidence="3" id="KW-0328">Glycosyltransferase</keyword>
<feature type="transmembrane region" description="Helical" evidence="9">
    <location>
        <begin position="418"/>
        <end position="442"/>
    </location>
</feature>
<dbReference type="Proteomes" id="UP000461768">
    <property type="component" value="Unassembled WGS sequence"/>
</dbReference>
<keyword evidence="5 9" id="KW-0812">Transmembrane</keyword>
<feature type="transmembrane region" description="Helical" evidence="9">
    <location>
        <begin position="78"/>
        <end position="97"/>
    </location>
</feature>
<keyword evidence="8 9" id="KW-0472">Membrane</keyword>
<keyword evidence="6" id="KW-0256">Endoplasmic reticulum</keyword>
<dbReference type="PROSITE" id="PS51257">
    <property type="entry name" value="PROKAR_LIPOPROTEIN"/>
    <property type="match status" value="1"/>
</dbReference>
<feature type="transmembrane region" description="Helical" evidence="9">
    <location>
        <begin position="9"/>
        <end position="30"/>
    </location>
</feature>
<dbReference type="EMBL" id="WAGX01000008">
    <property type="protein sequence ID" value="KAB1434339.1"/>
    <property type="molecule type" value="Genomic_DNA"/>
</dbReference>
<organism evidence="10 11">
    <name type="scientific">Candidatus Galacturonatibacter soehngenii</name>
    <dbReference type="NCBI Taxonomy" id="2307010"/>
    <lineage>
        <taxon>Bacteria</taxon>
        <taxon>Bacillati</taxon>
        <taxon>Bacillota</taxon>
        <taxon>Clostridia</taxon>
        <taxon>Lachnospirales</taxon>
        <taxon>Lachnospiraceae</taxon>
        <taxon>Candidatus Galacturonatibacter</taxon>
    </lineage>
</organism>
<comment type="subcellular location">
    <subcellularLocation>
        <location evidence="1">Endomembrane system</location>
        <topology evidence="1">Multi-pass membrane protein</topology>
    </subcellularLocation>
    <subcellularLocation>
        <location evidence="2">Endoplasmic reticulum membrane</location>
    </subcellularLocation>
</comment>
<evidence type="ECO:0000256" key="6">
    <source>
        <dbReference type="ARBA" id="ARBA00022824"/>
    </source>
</evidence>
<evidence type="ECO:0000256" key="8">
    <source>
        <dbReference type="ARBA" id="ARBA00023136"/>
    </source>
</evidence>
<accession>A0A7V7QHD9</accession>
<keyword evidence="11" id="KW-1185">Reference proteome</keyword>
<proteinExistence type="predicted"/>
<feature type="transmembrane region" description="Helical" evidence="9">
    <location>
        <begin position="161"/>
        <end position="181"/>
    </location>
</feature>
<sequence length="686" mass="79169">MFFTRINHLLYCLFLAMLSFFISCILLMALNLNNTEFFSTFLFGYKVPAFIIICASFIFLLLNLIYRLLCRYELSKNIYLPYILLLAIFIFQAIFILKMKVSLRYDTLKVFDQAIALLNGQSLSPDYSLGYFAKYPNNIPICITTALILKLPKLLGLPTNFFMLYVQLVNALMMCISYYFSYRLLCRVKNPKVGVMFLLLVLFHPLTYLIAPFYYTHTISMPFSSGAIYFFICCIQEKESVKKRLIYSFLTGFIIIIGFKIRATVMIVAIAMFIYLLLNLKMLTRKSLVTVIAFICSVIIGFSSYSIIEKQYVHFNYKDTGYPITHWIMLGLQGTGGYNAADDNFTESFTTKDLRVKATEAVIVQRVKTLRVPGLLRLWRDKLEITWSDSTDDFIDNLSMTQNYSSINDYISGSNNDILVSFCHIYYFVILGFMFISILYALFQQPKNLLFPVMLNFLGGILFHILWEAGEVYSISFTCSMLILAADGFHICFDKINTIRKQKIYIAFGAISTCLTLFSLIYIGNKMIHVPYTHYNYAAKQDLAEPDNPFPLLSDTLCQTFTTNRTFNTIGVKVRNTLGNENCSSYKFRLLNDNDKILYETSILGRLAFDKDYYRIEVGTIIPNKTEEFKIQIIPDLVSDVHCLTFQSYETGNYDIYPNGVLYKNDSPTLGDLTFIVFHKNESTFW</sequence>
<feature type="transmembrane region" description="Helical" evidence="9">
    <location>
        <begin position="246"/>
        <end position="276"/>
    </location>
</feature>
<keyword evidence="7 9" id="KW-1133">Transmembrane helix</keyword>
<dbReference type="OrthoDB" id="2061016at2"/>
<feature type="transmembrane region" description="Helical" evidence="9">
    <location>
        <begin position="473"/>
        <end position="493"/>
    </location>
</feature>
<name>A0A7V7QHD9_9FIRM</name>
<evidence type="ECO:0000256" key="3">
    <source>
        <dbReference type="ARBA" id="ARBA00022676"/>
    </source>
</evidence>
<feature type="transmembrane region" description="Helical" evidence="9">
    <location>
        <begin position="288"/>
        <end position="308"/>
    </location>
</feature>
<dbReference type="InterPro" id="IPR005599">
    <property type="entry name" value="GPI_mannosylTrfase"/>
</dbReference>
<evidence type="ECO:0000313" key="10">
    <source>
        <dbReference type="EMBL" id="KAB1434339.1"/>
    </source>
</evidence>
<dbReference type="Pfam" id="PF03901">
    <property type="entry name" value="Glyco_transf_22"/>
    <property type="match status" value="1"/>
</dbReference>
<comment type="caution">
    <text evidence="10">The sequence shown here is derived from an EMBL/GenBank/DDBJ whole genome shotgun (WGS) entry which is preliminary data.</text>
</comment>
<feature type="transmembrane region" description="Helical" evidence="9">
    <location>
        <begin position="449"/>
        <end position="467"/>
    </location>
</feature>
<feature type="transmembrane region" description="Helical" evidence="9">
    <location>
        <begin position="193"/>
        <end position="215"/>
    </location>
</feature>
<feature type="transmembrane region" description="Helical" evidence="9">
    <location>
        <begin position="42"/>
        <end position="66"/>
    </location>
</feature>
<evidence type="ECO:0000313" key="11">
    <source>
        <dbReference type="Proteomes" id="UP000461768"/>
    </source>
</evidence>
<protein>
    <recommendedName>
        <fullName evidence="12">Glycosyltransferase RgtA/B/C/D-like domain-containing protein</fullName>
    </recommendedName>
</protein>
<keyword evidence="4" id="KW-0808">Transferase</keyword>
<reference evidence="10 11" key="2">
    <citation type="submission" date="2020-02" db="EMBL/GenBank/DDBJ databases">
        <title>Candidatus Galacturonibacter soehngenii shows hetero-acetogenic catabolism of galacturonic acid but lacks a canonical carbon monoxide dehydrogenase/acetyl-CoA synthase complex.</title>
        <authorList>
            <person name="Diender M."/>
            <person name="Stouten G.R."/>
            <person name="Petersen J.F."/>
            <person name="Nielsen P.H."/>
            <person name="Dueholm M.S."/>
            <person name="Pronk J.T."/>
            <person name="Van Loosdrecht M.C.M."/>
        </authorList>
    </citation>
    <scope>NUCLEOTIDE SEQUENCE [LARGE SCALE GENOMIC DNA]</scope>
    <source>
        <strain evidence="10">GalUA</strain>
    </source>
</reference>